<comment type="caution">
    <text evidence="8">The sequence shown here is derived from an EMBL/GenBank/DDBJ whole genome shotgun (WGS) entry which is preliminary data.</text>
</comment>
<dbReference type="InterPro" id="IPR011009">
    <property type="entry name" value="Kinase-like_dom_sf"/>
</dbReference>
<keyword evidence="3" id="KW-0547">Nucleotide-binding</keyword>
<evidence type="ECO:0000259" key="7">
    <source>
        <dbReference type="Pfam" id="PF11883"/>
    </source>
</evidence>
<dbReference type="Pfam" id="PF07714">
    <property type="entry name" value="PK_Tyr_Ser-Thr"/>
    <property type="match status" value="1"/>
</dbReference>
<dbReference type="Proteomes" id="UP001642260">
    <property type="component" value="Unassembled WGS sequence"/>
</dbReference>
<keyword evidence="9" id="KW-1185">Reference proteome</keyword>
<gene>
    <name evidence="8" type="ORF">ERUC_LOCUS23420</name>
</gene>
<evidence type="ECO:0000313" key="8">
    <source>
        <dbReference type="EMBL" id="CAH8357664.1"/>
    </source>
</evidence>
<dbReference type="InterPro" id="IPR021820">
    <property type="entry name" value="S-locus_recpt_kinase_C"/>
</dbReference>
<dbReference type="EMBL" id="CAKOAT010235155">
    <property type="protein sequence ID" value="CAH8357664.1"/>
    <property type="molecule type" value="Genomic_DNA"/>
</dbReference>
<dbReference type="Gene3D" id="1.10.510.10">
    <property type="entry name" value="Transferase(Phosphotransferase) domain 1"/>
    <property type="match status" value="1"/>
</dbReference>
<dbReference type="InterPro" id="IPR001245">
    <property type="entry name" value="Ser-Thr/Tyr_kinase_cat_dom"/>
</dbReference>
<dbReference type="PANTHER" id="PTHR27002">
    <property type="entry name" value="RECEPTOR-LIKE SERINE/THREONINE-PROTEIN KINASE SD1-8"/>
    <property type="match status" value="1"/>
</dbReference>
<reference evidence="8 9" key="1">
    <citation type="submission" date="2022-03" db="EMBL/GenBank/DDBJ databases">
        <authorList>
            <person name="Macdonald S."/>
            <person name="Ahmed S."/>
            <person name="Newling K."/>
        </authorList>
    </citation>
    <scope>NUCLEOTIDE SEQUENCE [LARGE SCALE GENOMIC DNA]</scope>
</reference>
<dbReference type="SUPFAM" id="SSF56112">
    <property type="entry name" value="Protein kinase-like (PK-like)"/>
    <property type="match status" value="1"/>
</dbReference>
<protein>
    <submittedName>
        <fullName evidence="8">Uncharacterized protein</fullName>
    </submittedName>
</protein>
<keyword evidence="1" id="KW-0723">Serine/threonine-protein kinase</keyword>
<keyword evidence="4" id="KW-0418">Kinase</keyword>
<dbReference type="GO" id="GO:0005524">
    <property type="term" value="F:ATP binding"/>
    <property type="evidence" value="ECO:0007669"/>
    <property type="project" value="UniProtKB-KW"/>
</dbReference>
<dbReference type="Pfam" id="PF11883">
    <property type="entry name" value="DUF3403"/>
    <property type="match status" value="1"/>
</dbReference>
<evidence type="ECO:0000313" key="9">
    <source>
        <dbReference type="Proteomes" id="UP001642260"/>
    </source>
</evidence>
<evidence type="ECO:0000256" key="4">
    <source>
        <dbReference type="ARBA" id="ARBA00022777"/>
    </source>
</evidence>
<evidence type="ECO:0000256" key="3">
    <source>
        <dbReference type="ARBA" id="ARBA00022741"/>
    </source>
</evidence>
<feature type="domain" description="Serine-threonine/tyrosine-protein kinase catalytic" evidence="6">
    <location>
        <begin position="1"/>
        <end position="99"/>
    </location>
</feature>
<proteinExistence type="predicted"/>
<accession>A0ABC8KKQ6</accession>
<name>A0ABC8KKQ6_ERUVS</name>
<keyword evidence="5" id="KW-0067">ATP-binding</keyword>
<dbReference type="GO" id="GO:0004674">
    <property type="term" value="F:protein serine/threonine kinase activity"/>
    <property type="evidence" value="ECO:0007669"/>
    <property type="project" value="UniProtKB-KW"/>
</dbReference>
<keyword evidence="2" id="KW-0808">Transferase</keyword>
<evidence type="ECO:0000256" key="5">
    <source>
        <dbReference type="ARBA" id="ARBA00022840"/>
    </source>
</evidence>
<dbReference type="AlphaFoldDB" id="A0ABC8KKQ6"/>
<feature type="domain" description="S-locus receptor kinase C-terminal" evidence="7">
    <location>
        <begin position="104"/>
        <end position="149"/>
    </location>
</feature>
<sequence>MSPEYAMNGTFSMKSDVFSFGVLLLEIISGKRNKGFCDSDSNLNLLGHVWRKWEQGRGLEIVDVIDTTSRPREILRCIQIGLWCVQELVEDRPVMSSVVLTLGSEQVLIPQPKQPGYCLGSGSSLDDTKHRDDEAGTFNQITKSIIDAR</sequence>
<organism evidence="8 9">
    <name type="scientific">Eruca vesicaria subsp. sativa</name>
    <name type="common">Garden rocket</name>
    <name type="synonym">Eruca sativa</name>
    <dbReference type="NCBI Taxonomy" id="29727"/>
    <lineage>
        <taxon>Eukaryota</taxon>
        <taxon>Viridiplantae</taxon>
        <taxon>Streptophyta</taxon>
        <taxon>Embryophyta</taxon>
        <taxon>Tracheophyta</taxon>
        <taxon>Spermatophyta</taxon>
        <taxon>Magnoliopsida</taxon>
        <taxon>eudicotyledons</taxon>
        <taxon>Gunneridae</taxon>
        <taxon>Pentapetalae</taxon>
        <taxon>rosids</taxon>
        <taxon>malvids</taxon>
        <taxon>Brassicales</taxon>
        <taxon>Brassicaceae</taxon>
        <taxon>Brassiceae</taxon>
        <taxon>Eruca</taxon>
    </lineage>
</organism>
<evidence type="ECO:0000259" key="6">
    <source>
        <dbReference type="Pfam" id="PF07714"/>
    </source>
</evidence>
<dbReference type="PANTHER" id="PTHR27002:SF956">
    <property type="entry name" value="PROTEIN KINASE DOMAIN-CONTAINING PROTEIN"/>
    <property type="match status" value="1"/>
</dbReference>
<evidence type="ECO:0000256" key="1">
    <source>
        <dbReference type="ARBA" id="ARBA00022527"/>
    </source>
</evidence>
<evidence type="ECO:0000256" key="2">
    <source>
        <dbReference type="ARBA" id="ARBA00022679"/>
    </source>
</evidence>